<feature type="binding site" evidence="2">
    <location>
        <position position="212"/>
    </location>
    <ligand>
        <name>Mg(2+)</name>
        <dbReference type="ChEBI" id="CHEBI:18420"/>
    </ligand>
</feature>
<dbReference type="STRING" id="568872.GA0070624_3391"/>
<evidence type="ECO:0000259" key="3">
    <source>
        <dbReference type="SMART" id="SM00922"/>
    </source>
</evidence>
<evidence type="ECO:0000256" key="1">
    <source>
        <dbReference type="PIRSR" id="PIRSR634611-1"/>
    </source>
</evidence>
<dbReference type="Proteomes" id="UP000199413">
    <property type="component" value="Unassembled WGS sequence"/>
</dbReference>
<feature type="binding site" evidence="2">
    <location>
        <position position="264"/>
    </location>
    <ligand>
        <name>Mg(2+)</name>
        <dbReference type="ChEBI" id="CHEBI:18420"/>
    </ligand>
</feature>
<keyword evidence="2" id="KW-0460">Magnesium</keyword>
<dbReference type="InterPro" id="IPR013342">
    <property type="entry name" value="Mandelate_racemase_C"/>
</dbReference>
<dbReference type="OrthoDB" id="9796450at2"/>
<dbReference type="InterPro" id="IPR029065">
    <property type="entry name" value="Enolase_C-like"/>
</dbReference>
<gene>
    <name evidence="4" type="ORF">GA0070624_3391</name>
</gene>
<sequence length="386" mass="41602">MRITSIREREIPLAAEIRNAYVDFSTMTASIVAVESDVIRDARPVTGYGFSSPGRYAQGEIIRNRAIPRLMRAEAKALLDPETGDLDPVRANAIMFEGEKPGGHGDRSVAIGAVDAAMWDLAAKLRGQSLAQLFADRFGNGAVADSVWVYAAGGYYQPGSGPDALVAEMTSYLGQGFEHVKMKIGGAPLTEDAERIAAVVEAVGDGARVAVDANGRFDLDTALAYGEMLTPFGLLWYEEAGDPLDYALNAELARTYSGSLATGENLFSVQDSRNLIRYAGMRPDRDWLQMDPALSYGPTEFIRMVADAESNGWRRDRFIPHGGHQLNLALAAGLGLGGTECYPGVFQPVGGFLDSTPVNGGRVKVLDHPGIGVEEKSNLWAHFRDL</sequence>
<proteinExistence type="predicted"/>
<evidence type="ECO:0000313" key="4">
    <source>
        <dbReference type="EMBL" id="SCL26886.1"/>
    </source>
</evidence>
<feature type="binding site" evidence="2">
    <location>
        <position position="238"/>
    </location>
    <ligand>
        <name>Mg(2+)</name>
        <dbReference type="ChEBI" id="CHEBI:18420"/>
    </ligand>
</feature>
<dbReference type="SFLD" id="SFLDF00118">
    <property type="entry name" value="D-tartrate_dehydratase"/>
    <property type="match status" value="1"/>
</dbReference>
<dbReference type="SUPFAM" id="SSF51604">
    <property type="entry name" value="Enolase C-terminal domain-like"/>
    <property type="match status" value="1"/>
</dbReference>
<dbReference type="PANTHER" id="PTHR48080:SF5">
    <property type="entry name" value="D(-)-TARTRATE DEHYDRATASE"/>
    <property type="match status" value="1"/>
</dbReference>
<dbReference type="InterPro" id="IPR036849">
    <property type="entry name" value="Enolase-like_C_sf"/>
</dbReference>
<dbReference type="SFLD" id="SFLDS00001">
    <property type="entry name" value="Enolase"/>
    <property type="match status" value="1"/>
</dbReference>
<dbReference type="InterPro" id="IPR029017">
    <property type="entry name" value="Enolase-like_N"/>
</dbReference>
<dbReference type="PANTHER" id="PTHR48080">
    <property type="entry name" value="D-GALACTONATE DEHYDRATASE-RELATED"/>
    <property type="match status" value="1"/>
</dbReference>
<name>A0A1C6SBR0_9ACTN</name>
<feature type="domain" description="Mandelate racemase/muconate lactonizing enzyme C-terminal" evidence="3">
    <location>
        <begin position="162"/>
        <end position="259"/>
    </location>
</feature>
<feature type="active site" description="Proton donor/acceptor" evidence="1">
    <location>
        <position position="321"/>
    </location>
</feature>
<dbReference type="AlphaFoldDB" id="A0A1C6SBR0"/>
<dbReference type="InterPro" id="IPR034611">
    <property type="entry name" value="D-tartrate_dehydratase"/>
</dbReference>
<dbReference type="GO" id="GO:0046872">
    <property type="term" value="F:metal ion binding"/>
    <property type="evidence" value="ECO:0007669"/>
    <property type="project" value="UniProtKB-KW"/>
</dbReference>
<dbReference type="SUPFAM" id="SSF54826">
    <property type="entry name" value="Enolase N-terminal domain-like"/>
    <property type="match status" value="1"/>
</dbReference>
<dbReference type="GO" id="GO:0047808">
    <property type="term" value="F:D(-)-tartrate dehydratase activity"/>
    <property type="evidence" value="ECO:0007669"/>
    <property type="project" value="InterPro"/>
</dbReference>
<dbReference type="Gene3D" id="3.20.20.120">
    <property type="entry name" value="Enolase-like C-terminal domain"/>
    <property type="match status" value="1"/>
</dbReference>
<dbReference type="InterPro" id="IPR034593">
    <property type="entry name" value="DgoD-like"/>
</dbReference>
<keyword evidence="5" id="KW-1185">Reference proteome</keyword>
<evidence type="ECO:0000256" key="2">
    <source>
        <dbReference type="PIRSR" id="PIRSR634611-3"/>
    </source>
</evidence>
<accession>A0A1C6SBR0</accession>
<dbReference type="Pfam" id="PF13378">
    <property type="entry name" value="MR_MLE_C"/>
    <property type="match status" value="1"/>
</dbReference>
<protein>
    <submittedName>
        <fullName evidence="4">L-alanine-DL-glutamate epimerase</fullName>
    </submittedName>
</protein>
<dbReference type="EMBL" id="FMHV01000002">
    <property type="protein sequence ID" value="SCL26886.1"/>
    <property type="molecule type" value="Genomic_DNA"/>
</dbReference>
<dbReference type="SFLD" id="SFLDG00179">
    <property type="entry name" value="mandelate_racemase"/>
    <property type="match status" value="1"/>
</dbReference>
<comment type="cofactor">
    <cofactor evidence="2">
        <name>Mg(2+)</name>
        <dbReference type="ChEBI" id="CHEBI:18420"/>
    </cofactor>
    <text evidence="2">Binds 1 Mg(2+) ion per subunit.</text>
</comment>
<keyword evidence="2" id="KW-0479">Metal-binding</keyword>
<dbReference type="SMART" id="SM00922">
    <property type="entry name" value="MR_MLE"/>
    <property type="match status" value="1"/>
</dbReference>
<feature type="active site" description="acceptor" evidence="1">
    <location>
        <position position="183"/>
    </location>
</feature>
<evidence type="ECO:0000313" key="5">
    <source>
        <dbReference type="Proteomes" id="UP000199413"/>
    </source>
</evidence>
<dbReference type="Gene3D" id="3.30.390.10">
    <property type="entry name" value="Enolase-like, N-terminal domain"/>
    <property type="match status" value="1"/>
</dbReference>
<organism evidence="4 5">
    <name type="scientific">Micromonospora rhizosphaerae</name>
    <dbReference type="NCBI Taxonomy" id="568872"/>
    <lineage>
        <taxon>Bacteria</taxon>
        <taxon>Bacillati</taxon>
        <taxon>Actinomycetota</taxon>
        <taxon>Actinomycetes</taxon>
        <taxon>Micromonosporales</taxon>
        <taxon>Micromonosporaceae</taxon>
        <taxon>Micromonospora</taxon>
    </lineage>
</organism>
<reference evidence="5" key="1">
    <citation type="submission" date="2016-06" db="EMBL/GenBank/DDBJ databases">
        <authorList>
            <person name="Varghese N."/>
            <person name="Submissions Spin"/>
        </authorList>
    </citation>
    <scope>NUCLEOTIDE SEQUENCE [LARGE SCALE GENOMIC DNA]</scope>
    <source>
        <strain evidence="5">DSM 45431</strain>
    </source>
</reference>